<name>A0A7K1FN35_9ACTN</name>
<feature type="transmembrane region" description="Helical" evidence="1">
    <location>
        <begin position="6"/>
        <end position="22"/>
    </location>
</feature>
<accession>A0A7K1FN35</accession>
<proteinExistence type="predicted"/>
<dbReference type="Proteomes" id="UP000460221">
    <property type="component" value="Unassembled WGS sequence"/>
</dbReference>
<keyword evidence="1" id="KW-1133">Transmembrane helix</keyword>
<gene>
    <name evidence="2" type="ORF">GIS00_16560</name>
</gene>
<reference evidence="2 3" key="1">
    <citation type="submission" date="2019-11" db="EMBL/GenBank/DDBJ databases">
        <authorList>
            <person name="Jiang L.-Q."/>
        </authorList>
    </citation>
    <scope>NUCLEOTIDE SEQUENCE [LARGE SCALE GENOMIC DNA]</scope>
    <source>
        <strain evidence="2 3">YIM 132087</strain>
    </source>
</reference>
<dbReference type="AlphaFoldDB" id="A0A7K1FN35"/>
<keyword evidence="3" id="KW-1185">Reference proteome</keyword>
<comment type="caution">
    <text evidence="2">The sequence shown here is derived from an EMBL/GenBank/DDBJ whole genome shotgun (WGS) entry which is preliminary data.</text>
</comment>
<dbReference type="RefSeq" id="WP_154769530.1">
    <property type="nucleotide sequence ID" value="NZ_WLYK01000006.1"/>
</dbReference>
<keyword evidence="1" id="KW-0812">Transmembrane</keyword>
<dbReference type="EMBL" id="WLYK01000006">
    <property type="protein sequence ID" value="MTD15546.1"/>
    <property type="molecule type" value="Genomic_DNA"/>
</dbReference>
<organism evidence="2 3">
    <name type="scientific">Nakamurella alba</name>
    <dbReference type="NCBI Taxonomy" id="2665158"/>
    <lineage>
        <taxon>Bacteria</taxon>
        <taxon>Bacillati</taxon>
        <taxon>Actinomycetota</taxon>
        <taxon>Actinomycetes</taxon>
        <taxon>Nakamurellales</taxon>
        <taxon>Nakamurellaceae</taxon>
        <taxon>Nakamurella</taxon>
    </lineage>
</organism>
<evidence type="ECO:0000313" key="3">
    <source>
        <dbReference type="Proteomes" id="UP000460221"/>
    </source>
</evidence>
<protein>
    <submittedName>
        <fullName evidence="2">Uncharacterized protein</fullName>
    </submittedName>
</protein>
<evidence type="ECO:0000256" key="1">
    <source>
        <dbReference type="SAM" id="Phobius"/>
    </source>
</evidence>
<keyword evidence="1" id="KW-0472">Membrane</keyword>
<sequence length="51" mass="5900">MNGGTISIVAGLVIIAIAPFAARRFQEIWGRRQEEQDKRDEFRRKPDRGSR</sequence>
<evidence type="ECO:0000313" key="2">
    <source>
        <dbReference type="EMBL" id="MTD15546.1"/>
    </source>
</evidence>